<reference evidence="1 2" key="1">
    <citation type="submission" date="2020-03" db="EMBL/GenBank/DDBJ databases">
        <title>WGS of the type strain of Planosporangium spp.</title>
        <authorList>
            <person name="Thawai C."/>
        </authorList>
    </citation>
    <scope>NUCLEOTIDE SEQUENCE [LARGE SCALE GENOMIC DNA]</scope>
    <source>
        <strain evidence="1 2">TBRC 5610</strain>
    </source>
</reference>
<sequence length="47" mass="5143">LVDIPERPGGCVARRREAYYSAIAARGDLRTRLEMTSQLGMPVAHSA</sequence>
<dbReference type="EMBL" id="JAATVY010000013">
    <property type="protein sequence ID" value="NJC71805.1"/>
    <property type="molecule type" value="Genomic_DNA"/>
</dbReference>
<protein>
    <submittedName>
        <fullName evidence="1">Uncharacterized protein</fullName>
    </submittedName>
</protein>
<organism evidence="1 2">
    <name type="scientific">Planosporangium thailandense</name>
    <dbReference type="NCBI Taxonomy" id="765197"/>
    <lineage>
        <taxon>Bacteria</taxon>
        <taxon>Bacillati</taxon>
        <taxon>Actinomycetota</taxon>
        <taxon>Actinomycetes</taxon>
        <taxon>Micromonosporales</taxon>
        <taxon>Micromonosporaceae</taxon>
        <taxon>Planosporangium</taxon>
    </lineage>
</organism>
<evidence type="ECO:0000313" key="1">
    <source>
        <dbReference type="EMBL" id="NJC71805.1"/>
    </source>
</evidence>
<proteinExistence type="predicted"/>
<gene>
    <name evidence="1" type="ORF">HC031_19060</name>
</gene>
<evidence type="ECO:0000313" key="2">
    <source>
        <dbReference type="Proteomes" id="UP000722989"/>
    </source>
</evidence>
<accession>A0ABX0Y0E7</accession>
<name>A0ABX0Y0E7_9ACTN</name>
<dbReference type="Proteomes" id="UP000722989">
    <property type="component" value="Unassembled WGS sequence"/>
</dbReference>
<feature type="non-terminal residue" evidence="1">
    <location>
        <position position="1"/>
    </location>
</feature>
<keyword evidence="2" id="KW-1185">Reference proteome</keyword>
<comment type="caution">
    <text evidence="1">The sequence shown here is derived from an EMBL/GenBank/DDBJ whole genome shotgun (WGS) entry which is preliminary data.</text>
</comment>